<protein>
    <submittedName>
        <fullName evidence="1">Uncharacterized protein</fullName>
    </submittedName>
</protein>
<proteinExistence type="predicted"/>
<keyword evidence="2" id="KW-1185">Reference proteome</keyword>
<comment type="caution">
    <text evidence="1">The sequence shown here is derived from an EMBL/GenBank/DDBJ whole genome shotgun (WGS) entry which is preliminary data.</text>
</comment>
<gene>
    <name evidence="1" type="ORF">L1274_004166</name>
</gene>
<evidence type="ECO:0000313" key="1">
    <source>
        <dbReference type="EMBL" id="MCP2010426.1"/>
    </source>
</evidence>
<accession>A0ABT1GN65</accession>
<sequence length="345" mass="38110">MTFPELAATTSQPHSEQFAVLAPPSTQPGAPQSWMVSVANAKFHWYDLVAGFQQAADIRDPIGRYQRRMQFELEAAAAQHHLFFAVVRPRVRFDITGAIQWGFFSLKLTLPLLLGADEARESITIELKVPFAATMKKPTVTLTPNFVTLNWGGLIEALSIHDILQTYAHALKIPSKVVYVGQTRDDDARLSKGRLPALQKLHAQHSAHFDTLLLVQQLEVQVSCADGDPAEAPHNAHPLAAETLLAERMDVIEAALSGYFEGPDARTRNQEQRLLRAARLTEVQAEHNLAQITIDLQYQDTGHYKYLCSEHAASAKRHLLGCHIANGQAMAAPLPLPLEGKKAKS</sequence>
<evidence type="ECO:0000313" key="2">
    <source>
        <dbReference type="Proteomes" id="UP001162889"/>
    </source>
</evidence>
<dbReference type="EMBL" id="JALJZU010000008">
    <property type="protein sequence ID" value="MCP2010426.1"/>
    <property type="molecule type" value="Genomic_DNA"/>
</dbReference>
<dbReference type="RefSeq" id="WP_229224580.1">
    <property type="nucleotide sequence ID" value="NZ_JAHTGR010000002.1"/>
</dbReference>
<organism evidence="1 2">
    <name type="scientific">Duganella violaceipulchra</name>
    <dbReference type="NCBI Taxonomy" id="2849652"/>
    <lineage>
        <taxon>Bacteria</taxon>
        <taxon>Pseudomonadati</taxon>
        <taxon>Pseudomonadota</taxon>
        <taxon>Betaproteobacteria</taxon>
        <taxon>Burkholderiales</taxon>
        <taxon>Oxalobacteraceae</taxon>
        <taxon>Telluria group</taxon>
        <taxon>Duganella</taxon>
    </lineage>
</organism>
<name>A0ABT1GN65_9BURK</name>
<dbReference type="Proteomes" id="UP001162889">
    <property type="component" value="Unassembled WGS sequence"/>
</dbReference>
<reference evidence="1" key="1">
    <citation type="submission" date="2022-03" db="EMBL/GenBank/DDBJ databases">
        <title>Genome Encyclopedia of Bacteria and Archaea VI: Functional Genomics of Type Strains.</title>
        <authorList>
            <person name="Whitman W."/>
        </authorList>
    </citation>
    <scope>NUCLEOTIDE SEQUENCE</scope>
    <source>
        <strain evidence="1">HSC-15S17</strain>
    </source>
</reference>